<keyword evidence="1" id="KW-0175">Coiled coil</keyword>
<dbReference type="EMBL" id="ASPP01014229">
    <property type="protein sequence ID" value="ETO18935.1"/>
    <property type="molecule type" value="Genomic_DNA"/>
</dbReference>
<feature type="region of interest" description="Disordered" evidence="2">
    <location>
        <begin position="303"/>
        <end position="381"/>
    </location>
</feature>
<comment type="caution">
    <text evidence="3">The sequence shown here is derived from an EMBL/GenBank/DDBJ whole genome shotgun (WGS) entry which is preliminary data.</text>
</comment>
<accession>X6MY43</accession>
<organism evidence="3 4">
    <name type="scientific">Reticulomyxa filosa</name>
    <dbReference type="NCBI Taxonomy" id="46433"/>
    <lineage>
        <taxon>Eukaryota</taxon>
        <taxon>Sar</taxon>
        <taxon>Rhizaria</taxon>
        <taxon>Retaria</taxon>
        <taxon>Foraminifera</taxon>
        <taxon>Monothalamids</taxon>
        <taxon>Reticulomyxidae</taxon>
        <taxon>Reticulomyxa</taxon>
    </lineage>
</organism>
<name>X6MY43_RETFI</name>
<reference evidence="3 4" key="1">
    <citation type="journal article" date="2013" name="Curr. Biol.">
        <title>The Genome of the Foraminiferan Reticulomyxa filosa.</title>
        <authorList>
            <person name="Glockner G."/>
            <person name="Hulsmann N."/>
            <person name="Schleicher M."/>
            <person name="Noegel A.A."/>
            <person name="Eichinger L."/>
            <person name="Gallinger C."/>
            <person name="Pawlowski J."/>
            <person name="Sierra R."/>
            <person name="Euteneuer U."/>
            <person name="Pillet L."/>
            <person name="Moustafa A."/>
            <person name="Platzer M."/>
            <person name="Groth M."/>
            <person name="Szafranski K."/>
            <person name="Schliwa M."/>
        </authorList>
    </citation>
    <scope>NUCLEOTIDE SEQUENCE [LARGE SCALE GENOMIC DNA]</scope>
</reference>
<feature type="non-terminal residue" evidence="3">
    <location>
        <position position="1"/>
    </location>
</feature>
<keyword evidence="4" id="KW-1185">Reference proteome</keyword>
<evidence type="ECO:0000256" key="2">
    <source>
        <dbReference type="SAM" id="MobiDB-lite"/>
    </source>
</evidence>
<sequence>FFLKKKKKKKKKKGDLNLDIEQAKEDARMYKTKWSTSQKQLFGAKREIDQLQERVDALTKEVEEEKKRVKIMEAEMASSKTLQSGNNENNHNNGDNTNVFLERLTRKRTLINAGNEFELLELHQEITELNAKLARKDIEMETLQQENEKWQNAHDSIWNAFNESQKELGRVKGEMDDAQLFYKKKLTKLRDIIQDNEIELFQYEKRVEELEEMYLEKAGAPPPKWKKAIRGDRNVPRLSAMFMEASKTGPRLSGMRDSLLSTNSSTNDVHKIQNNVQISFRNTMDPKLVTVSTQNLIECDEGIDMLNPFGSPPEDTAHKESEDPNDNDEELEEDKEEPNQFSPFARDSDSDVEAEKEKSTNRENTVVKPLTITESTTSEVK</sequence>
<feature type="compositionally biased region" description="Acidic residues" evidence="2">
    <location>
        <begin position="323"/>
        <end position="336"/>
    </location>
</feature>
<evidence type="ECO:0000313" key="3">
    <source>
        <dbReference type="EMBL" id="ETO18935.1"/>
    </source>
</evidence>
<feature type="compositionally biased region" description="Polar residues" evidence="2">
    <location>
        <begin position="372"/>
        <end position="381"/>
    </location>
</feature>
<feature type="compositionally biased region" description="Low complexity" evidence="2">
    <location>
        <begin position="86"/>
        <end position="96"/>
    </location>
</feature>
<proteinExistence type="predicted"/>
<gene>
    <name evidence="3" type="ORF">RFI_18308</name>
</gene>
<feature type="compositionally biased region" description="Basic and acidic residues" evidence="2">
    <location>
        <begin position="346"/>
        <end position="361"/>
    </location>
</feature>
<feature type="coiled-coil region" evidence="1">
    <location>
        <begin position="6"/>
        <end position="75"/>
    </location>
</feature>
<feature type="region of interest" description="Disordered" evidence="2">
    <location>
        <begin position="77"/>
        <end position="96"/>
    </location>
</feature>
<evidence type="ECO:0000256" key="1">
    <source>
        <dbReference type="SAM" id="Coils"/>
    </source>
</evidence>
<dbReference type="AlphaFoldDB" id="X6MY43"/>
<feature type="coiled-coil region" evidence="1">
    <location>
        <begin position="119"/>
        <end position="153"/>
    </location>
</feature>
<dbReference type="Proteomes" id="UP000023152">
    <property type="component" value="Unassembled WGS sequence"/>
</dbReference>
<evidence type="ECO:0000313" key="4">
    <source>
        <dbReference type="Proteomes" id="UP000023152"/>
    </source>
</evidence>
<protein>
    <submittedName>
        <fullName evidence="3">Intracellular protein transport protein USO1</fullName>
    </submittedName>
</protein>